<organism evidence="2 3">
    <name type="scientific">Entamoeba histolytica</name>
    <dbReference type="NCBI Taxonomy" id="5759"/>
    <lineage>
        <taxon>Eukaryota</taxon>
        <taxon>Amoebozoa</taxon>
        <taxon>Evosea</taxon>
        <taxon>Archamoebae</taxon>
        <taxon>Mastigamoebida</taxon>
        <taxon>Entamoebidae</taxon>
        <taxon>Entamoeba</taxon>
    </lineage>
</organism>
<evidence type="ECO:0000313" key="3">
    <source>
        <dbReference type="Proteomes" id="UP000078387"/>
    </source>
</evidence>
<gene>
    <name evidence="2" type="ORF">CL6EHI_150120</name>
</gene>
<sequence>MKLLIVCLFVLICHSKCLTNEMYRNMLDERFLIEDKLVKLDARIREIEDIERITEDRIAFLKQQIRYAISKRAIKGIKKQMARANGDLISAKLQKEREMNRLRKIILSIPKHARDELIRSTHLEVRVRSFLNPLDNVDKVVDEIVNKEIK</sequence>
<feature type="chain" id="PRO_5008039931" evidence="1">
    <location>
        <begin position="20"/>
        <end position="150"/>
    </location>
</feature>
<reference evidence="2 3" key="1">
    <citation type="submission" date="2016-05" db="EMBL/GenBank/DDBJ databases">
        <title>First whole genome sequencing of Entamoeba histolytica HM1:IMSS-clone-6.</title>
        <authorList>
            <person name="Mukherjee Avik.K."/>
            <person name="Izumyama S."/>
            <person name="Nakada-Tsukui K."/>
            <person name="Nozaki T."/>
        </authorList>
    </citation>
    <scope>NUCLEOTIDE SEQUENCE [LARGE SCALE GENOMIC DNA]</scope>
    <source>
        <strain evidence="2 3">HM1:IMSS clone 6</strain>
    </source>
</reference>
<comment type="caution">
    <text evidence="2">The sequence shown here is derived from an EMBL/GenBank/DDBJ whole genome shotgun (WGS) entry which is preliminary data.</text>
</comment>
<dbReference type="eggNOG" id="ENOG502RHAB">
    <property type="taxonomic scope" value="Eukaryota"/>
</dbReference>
<dbReference type="VEuPathDB" id="AmoebaDB:EHI_150120"/>
<protein>
    <submittedName>
        <fullName evidence="2">Uncharacterized protein</fullName>
    </submittedName>
</protein>
<name>A0A175JPI3_ENTHI</name>
<proteinExistence type="predicted"/>
<feature type="signal peptide" evidence="1">
    <location>
        <begin position="1"/>
        <end position="19"/>
    </location>
</feature>
<keyword evidence="1" id="KW-0732">Signal</keyword>
<dbReference type="VEuPathDB" id="AmoebaDB:EHI7A_077090"/>
<dbReference type="AlphaFoldDB" id="A0A175JPI3"/>
<evidence type="ECO:0000256" key="1">
    <source>
        <dbReference type="SAM" id="SignalP"/>
    </source>
</evidence>
<dbReference type="VEuPathDB" id="AmoebaDB:KM1_141980"/>
<evidence type="ECO:0000313" key="2">
    <source>
        <dbReference type="EMBL" id="GAT95293.1"/>
    </source>
</evidence>
<accession>A0A175JPI3</accession>
<dbReference type="EMBL" id="BDEQ01000001">
    <property type="protein sequence ID" value="GAT95293.1"/>
    <property type="molecule type" value="Genomic_DNA"/>
</dbReference>
<dbReference type="VEuPathDB" id="AmoebaDB:EHI8A_078630"/>
<dbReference type="Proteomes" id="UP000078387">
    <property type="component" value="Unassembled WGS sequence"/>
</dbReference>
<dbReference type="VEuPathDB" id="AmoebaDB:EHI5A_073690"/>